<dbReference type="InterPro" id="IPR002525">
    <property type="entry name" value="Transp_IS110-like_N"/>
</dbReference>
<reference evidence="1 2" key="1">
    <citation type="journal article" date="2018" name="Microbes Environ.">
        <title>Comparative Genomic Insights into Endofungal Lifestyles of Two Bacterial Endosymbionts, Mycoavidus cysteinexigens and Burkholderia rhizoxinica.</title>
        <authorList>
            <person name="Sharmin D."/>
            <person name="Guo Y."/>
            <person name="Nishizawa T."/>
            <person name="Ohshima S."/>
            <person name="Sato Y."/>
            <person name="Takashima Y."/>
            <person name="Narisawa K."/>
            <person name="Ohta H."/>
        </authorList>
    </citation>
    <scope>NUCLEOTIDE SEQUENCE [LARGE SCALE GENOMIC DNA]</scope>
    <source>
        <strain evidence="1 2">B1-EB</strain>
    </source>
</reference>
<name>A0A2Z6EUR5_9BURK</name>
<protein>
    <submittedName>
        <fullName evidence="1">Resolvase domain protein</fullName>
    </submittedName>
</protein>
<dbReference type="Proteomes" id="UP000282597">
    <property type="component" value="Chromosome"/>
</dbReference>
<sequence length="314" mass="35235">MKAYVGVDISKGTLDVQMGEVFFQVINQEQGWREFIKALKKFISAGNDLGAVVCEASGGYEKEWVMRLQKAGYPVHVAHANKVRAFARCKGYLAKTDKIDAKLIQTYAATMQVEADEPILSAEQIQLGDWLKRREQLGKDRQREINHLEHCTDALIKRSLKAHIHWLDKAIANIEQAIEQYKGTPDMRSTHALLTSVPGVGDLTAWHLIAFLPELGRSNHKSLAALVGVAPFNHDSGKHKGKRFIQGGRALARRTLYMSALACTRWNPDLKAFYQRLRAAGKPAKVALIAVLRKLISMLNSILQRQSPWMENLT</sequence>
<dbReference type="Pfam" id="PF02371">
    <property type="entry name" value="Transposase_20"/>
    <property type="match status" value="1"/>
</dbReference>
<evidence type="ECO:0000313" key="2">
    <source>
        <dbReference type="Proteomes" id="UP000282597"/>
    </source>
</evidence>
<dbReference type="PANTHER" id="PTHR33055:SF13">
    <property type="entry name" value="TRANSPOSASE"/>
    <property type="match status" value="1"/>
</dbReference>
<accession>A0A2Z6EUR5</accession>
<dbReference type="EMBL" id="AP018150">
    <property type="protein sequence ID" value="BBE08825.1"/>
    <property type="molecule type" value="Genomic_DNA"/>
</dbReference>
<dbReference type="KEGG" id="mcys:MCB1EB_0664"/>
<dbReference type="GO" id="GO:0003677">
    <property type="term" value="F:DNA binding"/>
    <property type="evidence" value="ECO:0007669"/>
    <property type="project" value="InterPro"/>
</dbReference>
<dbReference type="InterPro" id="IPR003346">
    <property type="entry name" value="Transposase_20"/>
</dbReference>
<dbReference type="AlphaFoldDB" id="A0A2Z6EUR5"/>
<evidence type="ECO:0000313" key="1">
    <source>
        <dbReference type="EMBL" id="BBE08825.1"/>
    </source>
</evidence>
<dbReference type="GO" id="GO:0004803">
    <property type="term" value="F:transposase activity"/>
    <property type="evidence" value="ECO:0007669"/>
    <property type="project" value="InterPro"/>
</dbReference>
<proteinExistence type="predicted"/>
<dbReference type="GO" id="GO:0006313">
    <property type="term" value="P:DNA transposition"/>
    <property type="evidence" value="ECO:0007669"/>
    <property type="project" value="InterPro"/>
</dbReference>
<dbReference type="RefSeq" id="WP_126353858.1">
    <property type="nucleotide sequence ID" value="NZ_AP018150.1"/>
</dbReference>
<dbReference type="NCBIfam" id="NF033542">
    <property type="entry name" value="transpos_IS110"/>
    <property type="match status" value="1"/>
</dbReference>
<dbReference type="InterPro" id="IPR047650">
    <property type="entry name" value="Transpos_IS110"/>
</dbReference>
<gene>
    <name evidence="1" type="ORF">MCB1EB_0664</name>
</gene>
<keyword evidence="2" id="KW-1185">Reference proteome</keyword>
<organism evidence="1 2">
    <name type="scientific">Mycoavidus cysteinexigens</name>
    <dbReference type="NCBI Taxonomy" id="1553431"/>
    <lineage>
        <taxon>Bacteria</taxon>
        <taxon>Pseudomonadati</taxon>
        <taxon>Pseudomonadota</taxon>
        <taxon>Betaproteobacteria</taxon>
        <taxon>Burkholderiales</taxon>
        <taxon>Burkholderiaceae</taxon>
        <taxon>Mycoavidus</taxon>
    </lineage>
</organism>
<dbReference type="Pfam" id="PF01548">
    <property type="entry name" value="DEDD_Tnp_IS110"/>
    <property type="match status" value="1"/>
</dbReference>
<dbReference type="PANTHER" id="PTHR33055">
    <property type="entry name" value="TRANSPOSASE FOR INSERTION SEQUENCE ELEMENT IS1111A"/>
    <property type="match status" value="1"/>
</dbReference>